<comment type="function">
    <text evidence="1 10">Catalyzes the reversible adenylation of nicotinate mononucleotide (NaMN) to nicotinic acid adenine dinucleotide (NaAD).</text>
</comment>
<dbReference type="UniPathway" id="UPA00253">
    <property type="reaction ID" value="UER00332"/>
</dbReference>
<dbReference type="STRING" id="1503961.SAMN05421736_102130"/>
<dbReference type="SUPFAM" id="SSF52374">
    <property type="entry name" value="Nucleotidylyl transferase"/>
    <property type="match status" value="1"/>
</dbReference>
<dbReference type="InterPro" id="IPR004821">
    <property type="entry name" value="Cyt_trans-like"/>
</dbReference>
<comment type="catalytic activity">
    <reaction evidence="9 10">
        <text>nicotinate beta-D-ribonucleotide + ATP + H(+) = deamido-NAD(+) + diphosphate</text>
        <dbReference type="Rhea" id="RHEA:22860"/>
        <dbReference type="ChEBI" id="CHEBI:15378"/>
        <dbReference type="ChEBI" id="CHEBI:30616"/>
        <dbReference type="ChEBI" id="CHEBI:33019"/>
        <dbReference type="ChEBI" id="CHEBI:57502"/>
        <dbReference type="ChEBI" id="CHEBI:58437"/>
        <dbReference type="EC" id="2.7.7.18"/>
    </reaction>
</comment>
<keyword evidence="6 10" id="KW-0547">Nucleotide-binding</keyword>
<evidence type="ECO:0000313" key="12">
    <source>
        <dbReference type="EMBL" id="SDY50594.1"/>
    </source>
</evidence>
<dbReference type="GO" id="GO:0005524">
    <property type="term" value="F:ATP binding"/>
    <property type="evidence" value="ECO:0007669"/>
    <property type="project" value="UniProtKB-KW"/>
</dbReference>
<dbReference type="NCBIfam" id="TIGR00482">
    <property type="entry name" value="nicotinate (nicotinamide) nucleotide adenylyltransferase"/>
    <property type="match status" value="1"/>
</dbReference>
<dbReference type="Gene3D" id="3.40.50.620">
    <property type="entry name" value="HUPs"/>
    <property type="match status" value="1"/>
</dbReference>
<evidence type="ECO:0000256" key="6">
    <source>
        <dbReference type="ARBA" id="ARBA00022741"/>
    </source>
</evidence>
<sequence>MKKVGILGGTFDPPHIGHLLMAEEARMQMSLDEIWWMPNYLPPHKEKVSNTSNDDRLAMVNSMVGLHESFRLCDVELRRTGPSYTADTMDVLTKRYKDIQFFFIMGEDSLETLDQWHESERLKSLVSFIVIPRPGYRRPRENVSDGITVIDAPAVDISSSDIREAVAAGNMNRFLLTKEVYHVIKERRLYDDQ</sequence>
<name>A0A1H3KG81_9BACI</name>
<comment type="pathway">
    <text evidence="2 10">Cofactor biosynthesis; NAD(+) biosynthesis; deamido-NAD(+) from nicotinate D-ribonucleotide: step 1/1.</text>
</comment>
<evidence type="ECO:0000256" key="5">
    <source>
        <dbReference type="ARBA" id="ARBA00022695"/>
    </source>
</evidence>
<proteinExistence type="inferred from homology"/>
<comment type="similarity">
    <text evidence="10">Belongs to the NadD family.</text>
</comment>
<reference evidence="13" key="1">
    <citation type="submission" date="2016-10" db="EMBL/GenBank/DDBJ databases">
        <authorList>
            <person name="Varghese N."/>
            <person name="Submissions S."/>
        </authorList>
    </citation>
    <scope>NUCLEOTIDE SEQUENCE [LARGE SCALE GENOMIC DNA]</scope>
    <source>
        <strain evidence="13">SP</strain>
    </source>
</reference>
<dbReference type="NCBIfam" id="NF000840">
    <property type="entry name" value="PRK00071.1-3"/>
    <property type="match status" value="1"/>
</dbReference>
<keyword evidence="3 10" id="KW-0662">Pyridine nucleotide biosynthesis</keyword>
<dbReference type="EMBL" id="FNPI01000002">
    <property type="protein sequence ID" value="SDY50594.1"/>
    <property type="molecule type" value="Genomic_DNA"/>
</dbReference>
<dbReference type="HAMAP" id="MF_00244">
    <property type="entry name" value="NaMN_adenylyltr"/>
    <property type="match status" value="1"/>
</dbReference>
<keyword evidence="5 10" id="KW-0548">Nucleotidyltransferase</keyword>
<dbReference type="CDD" id="cd02165">
    <property type="entry name" value="NMNAT"/>
    <property type="match status" value="1"/>
</dbReference>
<dbReference type="PANTHER" id="PTHR39321">
    <property type="entry name" value="NICOTINATE-NUCLEOTIDE ADENYLYLTRANSFERASE-RELATED"/>
    <property type="match status" value="1"/>
</dbReference>
<dbReference type="GO" id="GO:0009435">
    <property type="term" value="P:NAD+ biosynthetic process"/>
    <property type="evidence" value="ECO:0007669"/>
    <property type="project" value="UniProtKB-UniRule"/>
</dbReference>
<dbReference type="OrthoDB" id="5295945at2"/>
<evidence type="ECO:0000259" key="11">
    <source>
        <dbReference type="Pfam" id="PF01467"/>
    </source>
</evidence>
<evidence type="ECO:0000313" key="13">
    <source>
        <dbReference type="Proteomes" id="UP000198935"/>
    </source>
</evidence>
<dbReference type="GO" id="GO:0004515">
    <property type="term" value="F:nicotinate-nucleotide adenylyltransferase activity"/>
    <property type="evidence" value="ECO:0007669"/>
    <property type="project" value="UniProtKB-UniRule"/>
</dbReference>
<evidence type="ECO:0000256" key="1">
    <source>
        <dbReference type="ARBA" id="ARBA00002324"/>
    </source>
</evidence>
<keyword evidence="13" id="KW-1185">Reference proteome</keyword>
<keyword evidence="8 10" id="KW-0520">NAD</keyword>
<evidence type="ECO:0000256" key="9">
    <source>
        <dbReference type="ARBA" id="ARBA00048721"/>
    </source>
</evidence>
<evidence type="ECO:0000256" key="7">
    <source>
        <dbReference type="ARBA" id="ARBA00022840"/>
    </source>
</evidence>
<dbReference type="NCBIfam" id="TIGR00125">
    <property type="entry name" value="cyt_tran_rel"/>
    <property type="match status" value="1"/>
</dbReference>
<dbReference type="AlphaFoldDB" id="A0A1H3KG81"/>
<accession>A0A1H3KG81</accession>
<dbReference type="Pfam" id="PF01467">
    <property type="entry name" value="CTP_transf_like"/>
    <property type="match status" value="1"/>
</dbReference>
<evidence type="ECO:0000256" key="4">
    <source>
        <dbReference type="ARBA" id="ARBA00022679"/>
    </source>
</evidence>
<organism evidence="12 13">
    <name type="scientific">Evansella caseinilytica</name>
    <dbReference type="NCBI Taxonomy" id="1503961"/>
    <lineage>
        <taxon>Bacteria</taxon>
        <taxon>Bacillati</taxon>
        <taxon>Bacillota</taxon>
        <taxon>Bacilli</taxon>
        <taxon>Bacillales</taxon>
        <taxon>Bacillaceae</taxon>
        <taxon>Evansella</taxon>
    </lineage>
</organism>
<dbReference type="Proteomes" id="UP000198935">
    <property type="component" value="Unassembled WGS sequence"/>
</dbReference>
<dbReference type="PANTHER" id="PTHR39321:SF3">
    <property type="entry name" value="PHOSPHOPANTETHEINE ADENYLYLTRANSFERASE"/>
    <property type="match status" value="1"/>
</dbReference>
<keyword evidence="7 10" id="KW-0067">ATP-binding</keyword>
<protein>
    <recommendedName>
        <fullName evidence="10">Probable nicotinate-nucleotide adenylyltransferase</fullName>
        <ecNumber evidence="10">2.7.7.18</ecNumber>
    </recommendedName>
    <alternativeName>
        <fullName evidence="10">Deamido-NAD(+) diphosphorylase</fullName>
    </alternativeName>
    <alternativeName>
        <fullName evidence="10">Deamido-NAD(+) pyrophosphorylase</fullName>
    </alternativeName>
    <alternativeName>
        <fullName evidence="10">Nicotinate mononucleotide adenylyltransferase</fullName>
        <shortName evidence="10">NaMN adenylyltransferase</shortName>
    </alternativeName>
</protein>
<keyword evidence="4 10" id="KW-0808">Transferase</keyword>
<evidence type="ECO:0000256" key="8">
    <source>
        <dbReference type="ARBA" id="ARBA00023027"/>
    </source>
</evidence>
<dbReference type="InterPro" id="IPR005248">
    <property type="entry name" value="NadD/NMNAT"/>
</dbReference>
<evidence type="ECO:0000256" key="3">
    <source>
        <dbReference type="ARBA" id="ARBA00022642"/>
    </source>
</evidence>
<gene>
    <name evidence="10" type="primary">nadD</name>
    <name evidence="12" type="ORF">SAMN05421736_102130</name>
</gene>
<dbReference type="EC" id="2.7.7.18" evidence="10"/>
<dbReference type="InterPro" id="IPR014729">
    <property type="entry name" value="Rossmann-like_a/b/a_fold"/>
</dbReference>
<dbReference type="NCBIfam" id="NF000841">
    <property type="entry name" value="PRK00071.1-4"/>
    <property type="match status" value="1"/>
</dbReference>
<feature type="domain" description="Cytidyltransferase-like" evidence="11">
    <location>
        <begin position="6"/>
        <end position="164"/>
    </location>
</feature>
<evidence type="ECO:0000256" key="2">
    <source>
        <dbReference type="ARBA" id="ARBA00005019"/>
    </source>
</evidence>
<evidence type="ECO:0000256" key="10">
    <source>
        <dbReference type="HAMAP-Rule" id="MF_00244"/>
    </source>
</evidence>